<dbReference type="SUPFAM" id="SSF48726">
    <property type="entry name" value="Immunoglobulin"/>
    <property type="match status" value="1"/>
</dbReference>
<dbReference type="RefSeq" id="XP_017267273.1">
    <property type="nucleotide sequence ID" value="XM_017411784.3"/>
</dbReference>
<dbReference type="GeneID" id="108233366"/>
<reference evidence="7" key="1">
    <citation type="submission" date="2025-08" db="UniProtKB">
        <authorList>
            <consortium name="Ensembl"/>
        </authorList>
    </citation>
    <scope>IDENTIFICATION</scope>
</reference>
<dbReference type="Proteomes" id="UP000264800">
    <property type="component" value="Unplaced"/>
</dbReference>
<feature type="signal peptide" evidence="5">
    <location>
        <begin position="1"/>
        <end position="36"/>
    </location>
</feature>
<sequence length="773" mass="87227">MFFKRRLAVRSGSVEASMFALRALFTVAAVTSVCKGQQDIICNVEPKDVHIEVGSSVEITCHCSRASGQILWTLNQNAVDESLSTSINSTHTVLSLRNFTKPSATLQCHSSHTNQILGGTTIKTYTRPRDVSCVLHYEHKKSKGIPNLFTCRWDHQANPLLKINYTVLMSKTLEKSSQTEICNSQKTSCTYKNIHTSGILIFFDKYTVTVRAKTAAWEASSDPFEFDPLQIIKINPPTVKVNSSSNRLLVTVEKWCPFTEDCRCQVKYYKASEPNETPKLISTTDLKVDIKEVGSCINYNVSVRCAEEMAVWSNWSPEQTIRTKLNKAHIRLCLWRKVAAEGENGKRKVHLMWKGIPSMCEERFYYTVKQTYYTKDKVIGNCTSTSCGNSPCDVEVDQDAHRLCLTVSSDEGLLAEESVYVPAVEESLPQVTDIQTFTQKGITKISWKAPVQPVRDYIIDWTHNGNRYDWKNSTFTNATLFDLLNRTQYNITVTPLMDDRTGQSTQAPQICSSMEVPEVVAIRDVQTYDTSASVNWDTQSQYTCSDVVTFTVFYELQEGPLLNITIDGKKHDIVLKDLKPEMQYSVTVEAKGHDGTTTSRKRFFTTKKFDPRFIKALSVCGSIILLFVLFFGLCCAIQWKKFLEKPVPNPGLSSLAKWLSQNHHKGVGIFQSFTHHSENICDQVYTEESRRPNMPSITPICYETQLLSSPEESISSLSTESSSMNPYRSQSSMETSMPRTEKLCQGDSGKPHEKTTPKSVYVSLSMLEQGNVR</sequence>
<protein>
    <submittedName>
        <fullName evidence="7">Interleukin-6 receptor subunit beta-like</fullName>
    </submittedName>
</protein>
<evidence type="ECO:0000256" key="1">
    <source>
        <dbReference type="ARBA" id="ARBA00022737"/>
    </source>
</evidence>
<feature type="region of interest" description="Disordered" evidence="3">
    <location>
        <begin position="713"/>
        <end position="760"/>
    </location>
</feature>
<dbReference type="OrthoDB" id="9828391at2759"/>
<feature type="domain" description="Fibronectin type-III" evidence="6">
    <location>
        <begin position="516"/>
        <end position="609"/>
    </location>
</feature>
<dbReference type="AlphaFoldDB" id="A0A3Q3B9Q5"/>
<keyword evidence="4" id="KW-0472">Membrane</keyword>
<keyword evidence="5" id="KW-0732">Signal</keyword>
<dbReference type="InterPro" id="IPR013783">
    <property type="entry name" value="Ig-like_fold"/>
</dbReference>
<evidence type="ECO:0000313" key="8">
    <source>
        <dbReference type="Proteomes" id="UP000264800"/>
    </source>
</evidence>
<organism evidence="7 8">
    <name type="scientific">Kryptolebias marmoratus</name>
    <name type="common">Mangrove killifish</name>
    <name type="synonym">Rivulus marmoratus</name>
    <dbReference type="NCBI Taxonomy" id="37003"/>
    <lineage>
        <taxon>Eukaryota</taxon>
        <taxon>Metazoa</taxon>
        <taxon>Chordata</taxon>
        <taxon>Craniata</taxon>
        <taxon>Vertebrata</taxon>
        <taxon>Euteleostomi</taxon>
        <taxon>Actinopterygii</taxon>
        <taxon>Neopterygii</taxon>
        <taxon>Teleostei</taxon>
        <taxon>Neoteleostei</taxon>
        <taxon>Acanthomorphata</taxon>
        <taxon>Ovalentaria</taxon>
        <taxon>Atherinomorphae</taxon>
        <taxon>Cyprinodontiformes</taxon>
        <taxon>Rivulidae</taxon>
        <taxon>Kryptolebias</taxon>
    </lineage>
</organism>
<dbReference type="PANTHER" id="PTHR46708:SF2">
    <property type="entry name" value="FIBRONECTIN TYPE-III DOMAIN-CONTAINING PROTEIN"/>
    <property type="match status" value="1"/>
</dbReference>
<dbReference type="Gene3D" id="2.60.40.10">
    <property type="entry name" value="Immunoglobulins"/>
    <property type="match status" value="5"/>
</dbReference>
<dbReference type="InterPro" id="IPR036179">
    <property type="entry name" value="Ig-like_dom_sf"/>
</dbReference>
<evidence type="ECO:0000313" key="7">
    <source>
        <dbReference type="Ensembl" id="ENSKMAP00000026488.1"/>
    </source>
</evidence>
<evidence type="ECO:0000256" key="5">
    <source>
        <dbReference type="SAM" id="SignalP"/>
    </source>
</evidence>
<keyword evidence="4" id="KW-1133">Transmembrane helix</keyword>
<dbReference type="Pfam" id="PF00041">
    <property type="entry name" value="fn3"/>
    <property type="match status" value="1"/>
</dbReference>
<name>A0A3Q3B9Q5_KRYMA</name>
<dbReference type="PROSITE" id="PS50853">
    <property type="entry name" value="FN3"/>
    <property type="match status" value="1"/>
</dbReference>
<dbReference type="OMA" id="CAIQWKK"/>
<evidence type="ECO:0000259" key="6">
    <source>
        <dbReference type="PROSITE" id="PS50853"/>
    </source>
</evidence>
<keyword evidence="4" id="KW-0812">Transmembrane</keyword>
<feature type="compositionally biased region" description="Basic and acidic residues" evidence="3">
    <location>
        <begin position="739"/>
        <end position="756"/>
    </location>
</feature>
<feature type="compositionally biased region" description="Polar residues" evidence="3">
    <location>
        <begin position="724"/>
        <end position="738"/>
    </location>
</feature>
<dbReference type="SUPFAM" id="SSF49265">
    <property type="entry name" value="Fibronectin type III"/>
    <property type="match status" value="3"/>
</dbReference>
<feature type="compositionally biased region" description="Low complexity" evidence="3">
    <location>
        <begin position="713"/>
        <end position="723"/>
    </location>
</feature>
<dbReference type="PANTHER" id="PTHR46708">
    <property type="entry name" value="TENASCIN"/>
    <property type="match status" value="1"/>
</dbReference>
<accession>A0A3Q3B9Q5</accession>
<dbReference type="InterPro" id="IPR050991">
    <property type="entry name" value="ECM_Regulatory_Proteins"/>
</dbReference>
<proteinExistence type="predicted"/>
<feature type="transmembrane region" description="Helical" evidence="4">
    <location>
        <begin position="616"/>
        <end position="637"/>
    </location>
</feature>
<dbReference type="GeneTree" id="ENSGT00940000155603"/>
<evidence type="ECO:0000256" key="3">
    <source>
        <dbReference type="SAM" id="MobiDB-lite"/>
    </source>
</evidence>
<dbReference type="InterPro" id="IPR003961">
    <property type="entry name" value="FN3_dom"/>
</dbReference>
<keyword evidence="1" id="KW-0677">Repeat</keyword>
<dbReference type="SMART" id="SM00060">
    <property type="entry name" value="FN3"/>
    <property type="match status" value="2"/>
</dbReference>
<dbReference type="Ensembl" id="ENSKMAT00000026826.1">
    <property type="protein sequence ID" value="ENSKMAP00000026488.1"/>
    <property type="gene ID" value="ENSKMAG00000019655.1"/>
</dbReference>
<dbReference type="CDD" id="cd00063">
    <property type="entry name" value="FN3"/>
    <property type="match status" value="1"/>
</dbReference>
<evidence type="ECO:0000256" key="2">
    <source>
        <dbReference type="ARBA" id="ARBA00023319"/>
    </source>
</evidence>
<dbReference type="InterPro" id="IPR036116">
    <property type="entry name" value="FN3_sf"/>
</dbReference>
<reference evidence="7" key="2">
    <citation type="submission" date="2025-09" db="UniProtKB">
        <authorList>
            <consortium name="Ensembl"/>
        </authorList>
    </citation>
    <scope>IDENTIFICATION</scope>
</reference>
<dbReference type="STRING" id="37003.ENSKMAP00000026488"/>
<keyword evidence="2" id="KW-0393">Immunoglobulin domain</keyword>
<feature type="chain" id="PRO_5018542211" evidence="5">
    <location>
        <begin position="37"/>
        <end position="773"/>
    </location>
</feature>
<evidence type="ECO:0000256" key="4">
    <source>
        <dbReference type="SAM" id="Phobius"/>
    </source>
</evidence>
<keyword evidence="8" id="KW-1185">Reference proteome</keyword>